<evidence type="ECO:0000256" key="1">
    <source>
        <dbReference type="SAM" id="MobiDB-lite"/>
    </source>
</evidence>
<protein>
    <submittedName>
        <fullName evidence="2">Uncharacterized protein</fullName>
    </submittedName>
</protein>
<gene>
    <name evidence="2" type="ORF">Cvel_2497</name>
</gene>
<organism evidence="2">
    <name type="scientific">Chromera velia CCMP2878</name>
    <dbReference type="NCBI Taxonomy" id="1169474"/>
    <lineage>
        <taxon>Eukaryota</taxon>
        <taxon>Sar</taxon>
        <taxon>Alveolata</taxon>
        <taxon>Colpodellida</taxon>
        <taxon>Chromeraceae</taxon>
        <taxon>Chromera</taxon>
    </lineage>
</organism>
<dbReference type="AlphaFoldDB" id="A0A0G4IFM7"/>
<dbReference type="EMBL" id="CDMZ01005942">
    <property type="protein sequence ID" value="CEM56103.1"/>
    <property type="molecule type" value="Genomic_DNA"/>
</dbReference>
<feature type="compositionally biased region" description="Basic and acidic residues" evidence="1">
    <location>
        <begin position="50"/>
        <end position="60"/>
    </location>
</feature>
<feature type="region of interest" description="Disordered" evidence="1">
    <location>
        <begin position="1"/>
        <end position="470"/>
    </location>
</feature>
<proteinExistence type="predicted"/>
<sequence>MDKRHHQWGRERGQDGKRVADAHKNPQIPHETPASGGDRRSVGEESGASGERKEPQRTVRVDAQGVNRVVTSILKPQIRRDNENKDNNSPHRNAQNRPVSPPQRHDAEFWKAQLRAEGWAPGLPPPRKGGSLGGGMRGPALSSPPVPLPSSSSVRAGTLSRASAGRQAGEEVPVRQVRIKSAARAAQERAPTPLARGGFGGGIFGRRVGGDKFASNGPPVATSVYPPHQSASSSPDEVLTISEDPAASNGPPMATSVYPPHQSASSSPDEVLTISEDPAASNGPPVATSVYPPHQSVSSSPDEVLTISEGPAASNGPPVATSVYPPRQSVSSTPDEVLTISEDPAASNSPPVATSVYPPPQSVSSNSDEVLTISEDPESETESEKGREGGKEPAEKEFEKALFHFGRDSADDVRGARAQSESSATAADATVTEIERESQSERETATYVLDSFDSAARDQNLRPPTSGDRN</sequence>
<dbReference type="VEuPathDB" id="CryptoDB:Cvel_2497"/>
<reference evidence="2" key="1">
    <citation type="submission" date="2014-11" db="EMBL/GenBank/DDBJ databases">
        <authorList>
            <person name="Otto D Thomas"/>
            <person name="Naeem Raeece"/>
        </authorList>
    </citation>
    <scope>NUCLEOTIDE SEQUENCE</scope>
</reference>
<evidence type="ECO:0000313" key="2">
    <source>
        <dbReference type="EMBL" id="CEM56103.1"/>
    </source>
</evidence>
<feature type="compositionally biased region" description="Basic and acidic residues" evidence="1">
    <location>
        <begin position="78"/>
        <end position="89"/>
    </location>
</feature>
<accession>A0A0G4IFM7</accession>
<feature type="compositionally biased region" description="Basic and acidic residues" evidence="1">
    <location>
        <begin position="1"/>
        <end position="24"/>
    </location>
</feature>
<name>A0A0G4IFM7_9ALVE</name>
<feature type="compositionally biased region" description="Basic and acidic residues" evidence="1">
    <location>
        <begin position="382"/>
        <end position="415"/>
    </location>
</feature>
<feature type="compositionally biased region" description="Basic and acidic residues" evidence="1">
    <location>
        <begin position="433"/>
        <end position="444"/>
    </location>
</feature>